<evidence type="ECO:0000256" key="6">
    <source>
        <dbReference type="ARBA" id="ARBA00022723"/>
    </source>
</evidence>
<evidence type="ECO:0000256" key="10">
    <source>
        <dbReference type="ARBA" id="ARBA00048496"/>
    </source>
</evidence>
<protein>
    <recommendedName>
        <fullName evidence="5">Kynurenine formamidase</fullName>
        <ecNumber evidence="4">3.5.1.9</ecNumber>
    </recommendedName>
</protein>
<dbReference type="EC" id="3.5.1.9" evidence="4"/>
<comment type="cofactor">
    <cofactor evidence="1">
        <name>Zn(2+)</name>
        <dbReference type="ChEBI" id="CHEBI:29105"/>
    </cofactor>
</comment>
<name>A0A916KAH9_9BACL</name>
<evidence type="ECO:0000313" key="13">
    <source>
        <dbReference type="Proteomes" id="UP000693672"/>
    </source>
</evidence>
<dbReference type="Proteomes" id="UP000693672">
    <property type="component" value="Unassembled WGS sequence"/>
</dbReference>
<dbReference type="PANTHER" id="PTHR31118:SF12">
    <property type="entry name" value="CYCLASE-LIKE PROTEIN 2"/>
    <property type="match status" value="1"/>
</dbReference>
<comment type="caution">
    <text evidence="12">The sequence shown here is derived from an EMBL/GenBank/DDBJ whole genome shotgun (WGS) entry which is preliminary data.</text>
</comment>
<keyword evidence="9" id="KW-0823">Tryptophan catabolism</keyword>
<comment type="subunit">
    <text evidence="3">Homodimer.</text>
</comment>
<keyword evidence="7 12" id="KW-0378">Hydrolase</keyword>
<dbReference type="Pfam" id="PF04199">
    <property type="entry name" value="Cyclase"/>
    <property type="match status" value="1"/>
</dbReference>
<dbReference type="GO" id="GO:0019441">
    <property type="term" value="P:L-tryptophan catabolic process to kynurenine"/>
    <property type="evidence" value="ECO:0007669"/>
    <property type="project" value="InterPro"/>
</dbReference>
<evidence type="ECO:0000256" key="9">
    <source>
        <dbReference type="ARBA" id="ARBA00023079"/>
    </source>
</evidence>
<reference evidence="12" key="1">
    <citation type="submission" date="2021-06" db="EMBL/GenBank/DDBJ databases">
        <authorList>
            <person name="Criscuolo A."/>
        </authorList>
    </citation>
    <scope>NUCLEOTIDE SEQUENCE</scope>
    <source>
        <strain evidence="12">CIP111600</strain>
    </source>
</reference>
<gene>
    <name evidence="12" type="primary">kynB_2</name>
    <name evidence="12" type="ORF">PAESOLCIP111_06102</name>
</gene>
<proteinExistence type="predicted"/>
<evidence type="ECO:0000256" key="1">
    <source>
        <dbReference type="ARBA" id="ARBA00001947"/>
    </source>
</evidence>
<keyword evidence="8" id="KW-0862">Zinc</keyword>
<evidence type="ECO:0000256" key="7">
    <source>
        <dbReference type="ARBA" id="ARBA00022801"/>
    </source>
</evidence>
<dbReference type="FunFam" id="3.50.30.50:FF:000001">
    <property type="entry name" value="Kynurenine formamidase"/>
    <property type="match status" value="1"/>
</dbReference>
<dbReference type="GO" id="GO:0046872">
    <property type="term" value="F:metal ion binding"/>
    <property type="evidence" value="ECO:0007669"/>
    <property type="project" value="UniProtKB-KW"/>
</dbReference>
<keyword evidence="13" id="KW-1185">Reference proteome</keyword>
<comment type="pathway">
    <text evidence="11">Amino-acid degradation; L-tryptophan degradation via kynurenine pathway; L-kynurenine from L-tryptophan: step 2/2.</text>
</comment>
<organism evidence="12 13">
    <name type="scientific">Paenibacillus solanacearum</name>
    <dbReference type="NCBI Taxonomy" id="2048548"/>
    <lineage>
        <taxon>Bacteria</taxon>
        <taxon>Bacillati</taxon>
        <taxon>Bacillota</taxon>
        <taxon>Bacilli</taxon>
        <taxon>Bacillales</taxon>
        <taxon>Paenibacillaceae</taxon>
        <taxon>Paenibacillus</taxon>
    </lineage>
</organism>
<dbReference type="AlphaFoldDB" id="A0A916KAH9"/>
<dbReference type="EMBL" id="CAJVAS010000054">
    <property type="protein sequence ID" value="CAG7650538.1"/>
    <property type="molecule type" value="Genomic_DNA"/>
</dbReference>
<evidence type="ECO:0000256" key="2">
    <source>
        <dbReference type="ARBA" id="ARBA00002204"/>
    </source>
</evidence>
<dbReference type="RefSeq" id="WP_218095783.1">
    <property type="nucleotide sequence ID" value="NZ_CAJVAS010000054.1"/>
</dbReference>
<comment type="function">
    <text evidence="2">Catalyzes the hydrolysis of N-formyl-L-kynurenine to L-kynurenine, the second step in the kynurenine pathway of tryptophan degradation.</text>
</comment>
<evidence type="ECO:0000313" key="12">
    <source>
        <dbReference type="EMBL" id="CAG7650538.1"/>
    </source>
</evidence>
<accession>A0A916KAH9</accession>
<evidence type="ECO:0000256" key="11">
    <source>
        <dbReference type="ARBA" id="ARBA00060547"/>
    </source>
</evidence>
<evidence type="ECO:0000256" key="5">
    <source>
        <dbReference type="ARBA" id="ARBA00014889"/>
    </source>
</evidence>
<evidence type="ECO:0000256" key="8">
    <source>
        <dbReference type="ARBA" id="ARBA00022833"/>
    </source>
</evidence>
<comment type="catalytic activity">
    <reaction evidence="10">
        <text>N-formyl-L-kynurenine + H2O = L-kynurenine + formate + H(+)</text>
        <dbReference type="Rhea" id="RHEA:13009"/>
        <dbReference type="ChEBI" id="CHEBI:15377"/>
        <dbReference type="ChEBI" id="CHEBI:15378"/>
        <dbReference type="ChEBI" id="CHEBI:15740"/>
        <dbReference type="ChEBI" id="CHEBI:57959"/>
        <dbReference type="ChEBI" id="CHEBI:58629"/>
        <dbReference type="EC" id="3.5.1.9"/>
    </reaction>
</comment>
<dbReference type="GO" id="GO:0004061">
    <property type="term" value="F:arylformamidase activity"/>
    <property type="evidence" value="ECO:0007669"/>
    <property type="project" value="UniProtKB-EC"/>
</dbReference>
<dbReference type="InterPro" id="IPR007325">
    <property type="entry name" value="KFase/CYL"/>
</dbReference>
<evidence type="ECO:0000256" key="3">
    <source>
        <dbReference type="ARBA" id="ARBA00011738"/>
    </source>
</evidence>
<sequence length="209" mass="23251">MFKLYDISMTVSTSVQVWKDKDAKRPTFTNTSNFQTGTTYESRISLDAHTGTHLDAPLHMLENGATIESIPLSDLIGTARVLDLTHVKYEITRSDLEPFAIQKGEWILFKTRNSDNESPNFDVDFVFLRADGAQYLAEIGIKGVGTDALGIERSQPEYPTHRSLMRNNVLILEGLRLKDVPAGSYFFVLAPLKLEGIEAAPARAFLLGS</sequence>
<keyword evidence="6" id="KW-0479">Metal-binding</keyword>
<dbReference type="PANTHER" id="PTHR31118">
    <property type="entry name" value="CYCLASE-LIKE PROTEIN 2"/>
    <property type="match status" value="1"/>
</dbReference>
<evidence type="ECO:0000256" key="4">
    <source>
        <dbReference type="ARBA" id="ARBA00012930"/>
    </source>
</evidence>